<evidence type="ECO:0000313" key="3">
    <source>
        <dbReference type="Proteomes" id="UP000321250"/>
    </source>
</evidence>
<reference evidence="2 3" key="1">
    <citation type="journal article" date="2013" name="Antonie Van Leeuwenhoek">
        <title>Sphingomonas ginsenosidivorax sp. nov., with the ability to transform ginsenosides.</title>
        <authorList>
            <person name="Jin X.F."/>
            <person name="Kim J.K."/>
            <person name="Liu Q.M."/>
            <person name="Kang M.S."/>
            <person name="He D."/>
            <person name="Jin F.X."/>
            <person name="Kim S.C."/>
            <person name="Im W.T."/>
        </authorList>
    </citation>
    <scope>NUCLEOTIDE SEQUENCE [LARGE SCALE GENOMIC DNA]</scope>
    <source>
        <strain evidence="2 3">KHI67</strain>
    </source>
</reference>
<name>A0A5C6UD42_9SPHN</name>
<dbReference type="RefSeq" id="WP_147081329.1">
    <property type="nucleotide sequence ID" value="NZ_VOQR01000001.1"/>
</dbReference>
<dbReference type="InterPro" id="IPR014043">
    <property type="entry name" value="Acyl_transferase_dom"/>
</dbReference>
<dbReference type="GO" id="GO:0005829">
    <property type="term" value="C:cytosol"/>
    <property type="evidence" value="ECO:0007669"/>
    <property type="project" value="TreeGrafter"/>
</dbReference>
<dbReference type="PANTHER" id="PTHR42681">
    <property type="entry name" value="MALONYL-COA-ACYL CARRIER PROTEIN TRANSACYLASE, MITOCHONDRIAL"/>
    <property type="match status" value="1"/>
</dbReference>
<feature type="domain" description="Malonyl-CoA:ACP transacylase (MAT)" evidence="1">
    <location>
        <begin position="6"/>
        <end position="294"/>
    </location>
</feature>
<dbReference type="Gene3D" id="3.40.366.10">
    <property type="entry name" value="Malonyl-Coenzyme A Acyl Carrier Protein, domain 2"/>
    <property type="match status" value="1"/>
</dbReference>
<keyword evidence="2" id="KW-0808">Transferase</keyword>
<evidence type="ECO:0000259" key="1">
    <source>
        <dbReference type="SMART" id="SM00827"/>
    </source>
</evidence>
<sequence>MTLALLCSGQGRQSREMFALFADAPAAAPILAAASAALGQDVQAFLETAGDAALYANRTSQILCVARGLAAAACLAPTEPFLVAGYSVGEMTAWGVAGLWPAEQTLRLTAIRAEAMDAAGGRDDGLGFVRGLPRDRVAALVDRFDCAIAIVNPGLLFVIGGARDAVERCCAAALEGGAHSARPIAVHVASHTPRLSAAVPSFRAALEASEPRRPSPGRTLIGAADASIVTGARGIAGLAAQVCTTVDWAATLDALVERGVDRVLELGPGTALADMVRSAYPLLDVRAVDDFRGMAGVAAWVTR</sequence>
<dbReference type="OrthoDB" id="9808564at2"/>
<dbReference type="SUPFAM" id="SSF52151">
    <property type="entry name" value="FabD/lysophospholipase-like"/>
    <property type="match status" value="1"/>
</dbReference>
<keyword evidence="2" id="KW-0012">Acyltransferase</keyword>
<dbReference type="PANTHER" id="PTHR42681:SF6">
    <property type="entry name" value="BLL0263 PROTEIN"/>
    <property type="match status" value="1"/>
</dbReference>
<dbReference type="SUPFAM" id="SSF55048">
    <property type="entry name" value="Probable ACP-binding domain of malonyl-CoA ACP transacylase"/>
    <property type="match status" value="1"/>
</dbReference>
<dbReference type="GO" id="GO:0004314">
    <property type="term" value="F:[acyl-carrier-protein] S-malonyltransferase activity"/>
    <property type="evidence" value="ECO:0007669"/>
    <property type="project" value="TreeGrafter"/>
</dbReference>
<organism evidence="2 3">
    <name type="scientific">Sphingomonas ginsenosidivorax</name>
    <dbReference type="NCBI Taxonomy" id="862135"/>
    <lineage>
        <taxon>Bacteria</taxon>
        <taxon>Pseudomonadati</taxon>
        <taxon>Pseudomonadota</taxon>
        <taxon>Alphaproteobacteria</taxon>
        <taxon>Sphingomonadales</taxon>
        <taxon>Sphingomonadaceae</taxon>
        <taxon>Sphingomonas</taxon>
    </lineage>
</organism>
<proteinExistence type="predicted"/>
<dbReference type="Proteomes" id="UP000321250">
    <property type="component" value="Unassembled WGS sequence"/>
</dbReference>
<dbReference type="AlphaFoldDB" id="A0A5C6UD42"/>
<comment type="caution">
    <text evidence="2">The sequence shown here is derived from an EMBL/GenBank/DDBJ whole genome shotgun (WGS) entry which is preliminary data.</text>
</comment>
<keyword evidence="3" id="KW-1185">Reference proteome</keyword>
<accession>A0A5C6UD42</accession>
<dbReference type="SMART" id="SM00827">
    <property type="entry name" value="PKS_AT"/>
    <property type="match status" value="1"/>
</dbReference>
<dbReference type="InterPro" id="IPR001227">
    <property type="entry name" value="Ac_transferase_dom_sf"/>
</dbReference>
<dbReference type="GO" id="GO:0006633">
    <property type="term" value="P:fatty acid biosynthetic process"/>
    <property type="evidence" value="ECO:0007669"/>
    <property type="project" value="TreeGrafter"/>
</dbReference>
<dbReference type="Gene3D" id="3.30.70.250">
    <property type="entry name" value="Malonyl-CoA ACP transacylase, ACP-binding"/>
    <property type="match status" value="1"/>
</dbReference>
<protein>
    <submittedName>
        <fullName evidence="2">Acyltransferase domain-containing protein</fullName>
    </submittedName>
</protein>
<dbReference type="InterPro" id="IPR016036">
    <property type="entry name" value="Malonyl_transacylase_ACP-bd"/>
</dbReference>
<gene>
    <name evidence="2" type="ORF">FSB78_07145</name>
</gene>
<dbReference type="InterPro" id="IPR050858">
    <property type="entry name" value="Mal-CoA-ACP_Trans/PKS_FabD"/>
</dbReference>
<dbReference type="InterPro" id="IPR016035">
    <property type="entry name" value="Acyl_Trfase/lysoPLipase"/>
</dbReference>
<dbReference type="EMBL" id="VOQR01000001">
    <property type="protein sequence ID" value="TXC70737.1"/>
    <property type="molecule type" value="Genomic_DNA"/>
</dbReference>
<evidence type="ECO:0000313" key="2">
    <source>
        <dbReference type="EMBL" id="TXC70737.1"/>
    </source>
</evidence>
<dbReference type="Pfam" id="PF00698">
    <property type="entry name" value="Acyl_transf_1"/>
    <property type="match status" value="1"/>
</dbReference>